<dbReference type="Pfam" id="PF13855">
    <property type="entry name" value="LRR_8"/>
    <property type="match status" value="3"/>
</dbReference>
<name>A0A314UH19_PRUYE</name>
<dbReference type="PANTHER" id="PTHR48052">
    <property type="entry name" value="UNNAMED PRODUCT"/>
    <property type="match status" value="1"/>
</dbReference>
<keyword evidence="13" id="KW-1185">Reference proteome</keyword>
<dbReference type="InterPro" id="IPR003591">
    <property type="entry name" value="Leu-rich_rpt_typical-subtyp"/>
</dbReference>
<evidence type="ECO:0000256" key="4">
    <source>
        <dbReference type="ARBA" id="ARBA00022614"/>
    </source>
</evidence>
<evidence type="ECO:0000256" key="1">
    <source>
        <dbReference type="ARBA" id="ARBA00004251"/>
    </source>
</evidence>
<proteinExistence type="inferred from homology"/>
<keyword evidence="8" id="KW-1133">Transmembrane helix</keyword>
<evidence type="ECO:0000256" key="10">
    <source>
        <dbReference type="ARBA" id="ARBA00023170"/>
    </source>
</evidence>
<keyword evidence="4" id="KW-0433">Leucine-rich repeat</keyword>
<keyword evidence="6" id="KW-0732">Signal</keyword>
<keyword evidence="11" id="KW-0325">Glycoprotein</keyword>
<dbReference type="OrthoDB" id="1394818at2759"/>
<dbReference type="Pfam" id="PF00560">
    <property type="entry name" value="LRR_1"/>
    <property type="match status" value="3"/>
</dbReference>
<dbReference type="FunFam" id="3.80.10.10:FF:000095">
    <property type="entry name" value="LRR receptor-like serine/threonine-protein kinase GSO1"/>
    <property type="match status" value="1"/>
</dbReference>
<sequence>MLDSNLLHGSIPLSPFSLPVLQDLLLSQNQFYGQLPEFANISSNLLYTLDLSGNHLEGPIPTSIFNLRGLDRLQLSSNHFSSFPFNGPQQPKNLSHLDLSNNSLSIDYNGSSPTSSSFLQINWLYLSSNKLRAFPDFLRNQSRLAYLDLSENQIQGEIPNWIVATAFLSLSSNNLHGIIPPSICNASALVLDLSNNSLSGMIPECLTQLSVLNLRSNNLTGPIPDKFDEFCNLQTLDLSRNQIQGQFPKSLVNCTQLEVLNLRNNQITDTFPCLLKNISALHVLVLRSNKFYGHIGCPEANGSWPMLQIIDLAYNNLSGEIPGTSMTTWKEMMVNKYDSPVHLEYSNYSGDVTSIRIYYGDAVTITSKGSEMDLVKILTFFTLIDFSCNEFNGSIPEEMGEFKSLYVLNLSCNAFTGEIPSSFGNMRVLESLDLSKNNLSGQIPPQLANLTFLSFLNLSNNQLLVGSQPALSSQLFQTPPLQVTKAYGGLL</sequence>
<dbReference type="FunFam" id="3.80.10.10:FF:000299">
    <property type="entry name" value="Piriformospora indica-insensitive protein 2"/>
    <property type="match status" value="1"/>
</dbReference>
<keyword evidence="5" id="KW-0812">Transmembrane</keyword>
<keyword evidence="10 12" id="KW-0675">Receptor</keyword>
<keyword evidence="9" id="KW-0472">Membrane</keyword>
<comment type="subcellular location">
    <subcellularLocation>
        <location evidence="1">Cell membrane</location>
        <topology evidence="1">Single-pass type I membrane protein</topology>
    </subcellularLocation>
</comment>
<accession>A0A314UH19</accession>
<dbReference type="AlphaFoldDB" id="A0A314UH19"/>
<comment type="similarity">
    <text evidence="2">Belongs to the RLP family.</text>
</comment>
<evidence type="ECO:0000256" key="3">
    <source>
        <dbReference type="ARBA" id="ARBA00022475"/>
    </source>
</evidence>
<reference evidence="12 13" key="1">
    <citation type="submission" date="2018-02" db="EMBL/GenBank/DDBJ databases">
        <title>Draft genome of wild Prunus yedoensis var. nudiflora.</title>
        <authorList>
            <person name="Baek S."/>
            <person name="Kim J.-H."/>
            <person name="Choi K."/>
            <person name="Kim G.-B."/>
            <person name="Cho A."/>
            <person name="Jang H."/>
            <person name="Shin C.-H."/>
            <person name="Yu H.-J."/>
            <person name="Mun J.-H."/>
        </authorList>
    </citation>
    <scope>NUCLEOTIDE SEQUENCE [LARGE SCALE GENOMIC DNA]</scope>
    <source>
        <strain evidence="13">cv. Jeju island</strain>
        <tissue evidence="12">Leaf</tissue>
    </source>
</reference>
<comment type="caution">
    <text evidence="12">The sequence shown here is derived from an EMBL/GenBank/DDBJ whole genome shotgun (WGS) entry which is preliminary data.</text>
</comment>
<keyword evidence="7" id="KW-0677">Repeat</keyword>
<dbReference type="SMART" id="SM00369">
    <property type="entry name" value="LRR_TYP"/>
    <property type="match status" value="8"/>
</dbReference>
<dbReference type="Proteomes" id="UP000250321">
    <property type="component" value="Unassembled WGS sequence"/>
</dbReference>
<gene>
    <name evidence="12" type="ORF">Pyn_25175</name>
</gene>
<dbReference type="EMBL" id="PJQY01003648">
    <property type="protein sequence ID" value="PQM35684.1"/>
    <property type="molecule type" value="Genomic_DNA"/>
</dbReference>
<dbReference type="STRING" id="2094558.A0A314UH19"/>
<evidence type="ECO:0000256" key="11">
    <source>
        <dbReference type="ARBA" id="ARBA00023180"/>
    </source>
</evidence>
<dbReference type="InterPro" id="IPR032675">
    <property type="entry name" value="LRR_dom_sf"/>
</dbReference>
<dbReference type="PANTHER" id="PTHR48052:SF85">
    <property type="entry name" value="LEUCINE-RICH REPEAT-CONTAINING N-TERMINAL PLANT-TYPE DOMAIN-CONTAINING PROTEIN"/>
    <property type="match status" value="1"/>
</dbReference>
<keyword evidence="3" id="KW-1003">Cell membrane</keyword>
<evidence type="ECO:0000313" key="12">
    <source>
        <dbReference type="EMBL" id="PQM35684.1"/>
    </source>
</evidence>
<dbReference type="Gene3D" id="3.80.10.10">
    <property type="entry name" value="Ribonuclease Inhibitor"/>
    <property type="match status" value="2"/>
</dbReference>
<organism evidence="12 13">
    <name type="scientific">Prunus yedoensis var. nudiflora</name>
    <dbReference type="NCBI Taxonomy" id="2094558"/>
    <lineage>
        <taxon>Eukaryota</taxon>
        <taxon>Viridiplantae</taxon>
        <taxon>Streptophyta</taxon>
        <taxon>Embryophyta</taxon>
        <taxon>Tracheophyta</taxon>
        <taxon>Spermatophyta</taxon>
        <taxon>Magnoliopsida</taxon>
        <taxon>eudicotyledons</taxon>
        <taxon>Gunneridae</taxon>
        <taxon>Pentapetalae</taxon>
        <taxon>rosids</taxon>
        <taxon>fabids</taxon>
        <taxon>Rosales</taxon>
        <taxon>Rosaceae</taxon>
        <taxon>Amygdaloideae</taxon>
        <taxon>Amygdaleae</taxon>
        <taxon>Prunus</taxon>
    </lineage>
</organism>
<evidence type="ECO:0000256" key="8">
    <source>
        <dbReference type="ARBA" id="ARBA00022989"/>
    </source>
</evidence>
<dbReference type="SUPFAM" id="SSF52047">
    <property type="entry name" value="RNI-like"/>
    <property type="match status" value="1"/>
</dbReference>
<dbReference type="GO" id="GO:0005886">
    <property type="term" value="C:plasma membrane"/>
    <property type="evidence" value="ECO:0007669"/>
    <property type="project" value="UniProtKB-SubCell"/>
</dbReference>
<dbReference type="PRINTS" id="PR00019">
    <property type="entry name" value="LEURICHRPT"/>
</dbReference>
<protein>
    <submittedName>
        <fullName evidence="12">Receptor-like protein 12</fullName>
    </submittedName>
</protein>
<evidence type="ECO:0000256" key="7">
    <source>
        <dbReference type="ARBA" id="ARBA00022737"/>
    </source>
</evidence>
<evidence type="ECO:0000256" key="6">
    <source>
        <dbReference type="ARBA" id="ARBA00022729"/>
    </source>
</evidence>
<evidence type="ECO:0000256" key="2">
    <source>
        <dbReference type="ARBA" id="ARBA00009592"/>
    </source>
</evidence>
<evidence type="ECO:0000256" key="9">
    <source>
        <dbReference type="ARBA" id="ARBA00023136"/>
    </source>
</evidence>
<evidence type="ECO:0000256" key="5">
    <source>
        <dbReference type="ARBA" id="ARBA00022692"/>
    </source>
</evidence>
<evidence type="ECO:0000313" key="13">
    <source>
        <dbReference type="Proteomes" id="UP000250321"/>
    </source>
</evidence>
<dbReference type="InterPro" id="IPR001611">
    <property type="entry name" value="Leu-rich_rpt"/>
</dbReference>